<dbReference type="Pfam" id="PF00535">
    <property type="entry name" value="Glycos_transf_2"/>
    <property type="match status" value="1"/>
</dbReference>
<dbReference type="InterPro" id="IPR001173">
    <property type="entry name" value="Glyco_trans_2-like"/>
</dbReference>
<dbReference type="RefSeq" id="WP_209984001.1">
    <property type="nucleotide sequence ID" value="NZ_JAGINO010000013.1"/>
</dbReference>
<evidence type="ECO:0000313" key="2">
    <source>
        <dbReference type="EMBL" id="MDQ0536103.1"/>
    </source>
</evidence>
<evidence type="ECO:0000313" key="3">
    <source>
        <dbReference type="Proteomes" id="UP001244552"/>
    </source>
</evidence>
<dbReference type="Proteomes" id="UP001244552">
    <property type="component" value="Unassembled WGS sequence"/>
</dbReference>
<dbReference type="InterPro" id="IPR050834">
    <property type="entry name" value="Glycosyltransf_2"/>
</dbReference>
<keyword evidence="3" id="KW-1185">Reference proteome</keyword>
<organism evidence="2 3">
    <name type="scientific">Azospirillum picis</name>
    <dbReference type="NCBI Taxonomy" id="488438"/>
    <lineage>
        <taxon>Bacteria</taxon>
        <taxon>Pseudomonadati</taxon>
        <taxon>Pseudomonadota</taxon>
        <taxon>Alphaproteobacteria</taxon>
        <taxon>Rhodospirillales</taxon>
        <taxon>Azospirillaceae</taxon>
        <taxon>Azospirillum</taxon>
    </lineage>
</organism>
<feature type="domain" description="Glycosyltransferase 2-like" evidence="1">
    <location>
        <begin position="6"/>
        <end position="171"/>
    </location>
</feature>
<name>A0ABU0MSD2_9PROT</name>
<dbReference type="PANTHER" id="PTHR43685">
    <property type="entry name" value="GLYCOSYLTRANSFERASE"/>
    <property type="match status" value="1"/>
</dbReference>
<gene>
    <name evidence="2" type="ORF">QO018_004994</name>
</gene>
<dbReference type="PANTHER" id="PTHR43685:SF2">
    <property type="entry name" value="GLYCOSYLTRANSFERASE 2-LIKE DOMAIN-CONTAINING PROTEIN"/>
    <property type="match status" value="1"/>
</dbReference>
<dbReference type="EMBL" id="JAUSVU010000023">
    <property type="protein sequence ID" value="MDQ0536103.1"/>
    <property type="molecule type" value="Genomic_DNA"/>
</dbReference>
<sequence length="333" mass="36413">MASVDVVVPSYQYGRYLRGCVTSVLTQDIADLRVLIIDNASTDDSVEVARRLAAEDRRVEVLARPRNLGPHASFNDGIDWARADYFLILCADDLLAPGALARAAAVMERHPGVHLSYGGVVIDSATDPRPSRPAPATAAGWRILSGSALLERFCRTGRNHVPGPTAVVRTSIQKQVGHYRRTLPQTDDLEVWMRFALRGDAAETDVIQGIARVHPLSQSASSRTVHDWNVEFLAAFETFFADDGAALPQAGRLRRLARRALAERAYWCAASHLARGDAALARDLLRFSVRLAPSTAVLPPLTALLRRPDTLERLGRLSADLAAPLRRRFDGSA</sequence>
<dbReference type="InterPro" id="IPR029044">
    <property type="entry name" value="Nucleotide-diphossugar_trans"/>
</dbReference>
<proteinExistence type="predicted"/>
<dbReference type="CDD" id="cd00761">
    <property type="entry name" value="Glyco_tranf_GTA_type"/>
    <property type="match status" value="1"/>
</dbReference>
<accession>A0ABU0MSD2</accession>
<reference evidence="2 3" key="1">
    <citation type="submission" date="2023-07" db="EMBL/GenBank/DDBJ databases">
        <title>Genomic Encyclopedia of Type Strains, Phase IV (KMG-IV): sequencing the most valuable type-strain genomes for metagenomic binning, comparative biology and taxonomic classification.</title>
        <authorList>
            <person name="Goeker M."/>
        </authorList>
    </citation>
    <scope>NUCLEOTIDE SEQUENCE [LARGE SCALE GENOMIC DNA]</scope>
    <source>
        <strain evidence="2 3">DSM 19922</strain>
    </source>
</reference>
<dbReference type="Gene3D" id="3.90.550.10">
    <property type="entry name" value="Spore Coat Polysaccharide Biosynthesis Protein SpsA, Chain A"/>
    <property type="match status" value="1"/>
</dbReference>
<evidence type="ECO:0000259" key="1">
    <source>
        <dbReference type="Pfam" id="PF00535"/>
    </source>
</evidence>
<dbReference type="SUPFAM" id="SSF53448">
    <property type="entry name" value="Nucleotide-diphospho-sugar transferases"/>
    <property type="match status" value="1"/>
</dbReference>
<comment type="caution">
    <text evidence="2">The sequence shown here is derived from an EMBL/GenBank/DDBJ whole genome shotgun (WGS) entry which is preliminary data.</text>
</comment>
<protein>
    <submittedName>
        <fullName evidence="2">Glycosyltransferase involved in cell wall biosynthesis</fullName>
    </submittedName>
</protein>